<dbReference type="AlphaFoldDB" id="A9WUG8"/>
<evidence type="ECO:0000313" key="2">
    <source>
        <dbReference type="Proteomes" id="UP000002007"/>
    </source>
</evidence>
<dbReference type="eggNOG" id="COG4270">
    <property type="taxonomic scope" value="Bacteria"/>
</dbReference>
<protein>
    <submittedName>
        <fullName evidence="1">Hypothetical membrane spanning protein</fullName>
    </submittedName>
</protein>
<sequence length="130" mass="14095">MKLPWAALSLAGLLSASAVKHFKDPKFFYPVVPRSISTDTQGDFALLSRADWVALSGAIEAVAAVGLLLPPTRKFAAKGTAAMFVAFTAGHISQLKYAFGPQGSEQEKVFGIVRLPLQVPLIWLAWRARR</sequence>
<organism evidence="1 2">
    <name type="scientific">Renibacterium salmoninarum (strain ATCC 33209 / DSM 20767 / JCM 11484 / NBRC 15589 / NCIMB 2235)</name>
    <dbReference type="NCBI Taxonomy" id="288705"/>
    <lineage>
        <taxon>Bacteria</taxon>
        <taxon>Bacillati</taxon>
        <taxon>Actinomycetota</taxon>
        <taxon>Actinomycetes</taxon>
        <taxon>Micrococcales</taxon>
        <taxon>Micrococcaceae</taxon>
        <taxon>Renibacterium</taxon>
    </lineage>
</organism>
<dbReference type="STRING" id="288705.RSal33209_3121"/>
<dbReference type="PANTHER" id="PTHR36974:SF1">
    <property type="entry name" value="DOXX FAMILY MEMBRANE PROTEIN"/>
    <property type="match status" value="1"/>
</dbReference>
<gene>
    <name evidence="1" type="ordered locus">RSal33209_3121</name>
</gene>
<dbReference type="KEGG" id="rsa:RSal33209_3121"/>
<evidence type="ECO:0000313" key="1">
    <source>
        <dbReference type="EMBL" id="ABY24839.1"/>
    </source>
</evidence>
<dbReference type="UniPathway" id="UPA00895"/>
<dbReference type="PANTHER" id="PTHR36974">
    <property type="entry name" value="MEMBRANE PROTEIN-RELATED"/>
    <property type="match status" value="1"/>
</dbReference>
<dbReference type="Proteomes" id="UP000002007">
    <property type="component" value="Chromosome"/>
</dbReference>
<dbReference type="HOGENOM" id="CLU_128738_1_0_11"/>
<name>A9WUG8_RENSM</name>
<accession>A9WUG8</accession>
<dbReference type="RefSeq" id="WP_012246481.1">
    <property type="nucleotide sequence ID" value="NC_010168.1"/>
</dbReference>
<keyword evidence="2" id="KW-1185">Reference proteome</keyword>
<dbReference type="EMBL" id="CP000910">
    <property type="protein sequence ID" value="ABY24839.1"/>
    <property type="molecule type" value="Genomic_DNA"/>
</dbReference>
<reference evidence="2" key="1">
    <citation type="journal article" date="2008" name="J. Bacteriol.">
        <title>Genome sequence of the fish pathogen Renibacterium salmoninarum suggests reductive evolution away from an environmental Arthrobacter ancestor.</title>
        <authorList>
            <person name="Wiens G.D."/>
            <person name="Rockey D.D."/>
            <person name="Wu Z."/>
            <person name="Chang J."/>
            <person name="Levy R."/>
            <person name="Crane S."/>
            <person name="Chen D.S."/>
            <person name="Capri G.R."/>
            <person name="Burnett J.R."/>
            <person name="Sudheesh P.S."/>
            <person name="Schipma M.J."/>
            <person name="Burd H."/>
            <person name="Bhattacharyya A."/>
            <person name="Rhodes L.D."/>
            <person name="Kaul R."/>
            <person name="Strom M.S."/>
        </authorList>
    </citation>
    <scope>NUCLEOTIDE SEQUENCE [LARGE SCALE GENOMIC DNA]</scope>
    <source>
        <strain evidence="2">ATCC 33209 / DSM 20767 / JCM 11484 / NBRC 15589 / NCIMB 2235</strain>
    </source>
</reference>
<proteinExistence type="predicted"/>